<dbReference type="RefSeq" id="WP_005742667.1">
    <property type="nucleotide sequence ID" value="NZ_CP031226.1"/>
</dbReference>
<dbReference type="GO" id="GO:0003677">
    <property type="term" value="F:DNA binding"/>
    <property type="evidence" value="ECO:0007669"/>
    <property type="project" value="InterPro"/>
</dbReference>
<proteinExistence type="predicted"/>
<dbReference type="AlphaFoldDB" id="A0AAD0VA97"/>
<organism evidence="1 2">
    <name type="scientific">Pseudomonas amygdali pv. lachrymans str. M301315</name>
    <dbReference type="NCBI Taxonomy" id="629260"/>
    <lineage>
        <taxon>Bacteria</taxon>
        <taxon>Pseudomonadati</taxon>
        <taxon>Pseudomonadota</taxon>
        <taxon>Gammaproteobacteria</taxon>
        <taxon>Pseudomonadales</taxon>
        <taxon>Pseudomonadaceae</taxon>
        <taxon>Pseudomonas</taxon>
        <taxon>Pseudomonas amygdali</taxon>
    </lineage>
</organism>
<name>A0AAD0VA97_PSEAV</name>
<dbReference type="PANTHER" id="PTHR33988:SF3">
    <property type="entry name" value="ENDORIBONUCLEASE TOXIN CHPB-RELATED"/>
    <property type="match status" value="1"/>
</dbReference>
<dbReference type="Gene3D" id="2.30.30.110">
    <property type="match status" value="1"/>
</dbReference>
<dbReference type="SUPFAM" id="SSF50118">
    <property type="entry name" value="Cell growth inhibitor/plasmid maintenance toxic component"/>
    <property type="match status" value="1"/>
</dbReference>
<dbReference type="GO" id="GO:0016075">
    <property type="term" value="P:rRNA catabolic process"/>
    <property type="evidence" value="ECO:0007669"/>
    <property type="project" value="TreeGrafter"/>
</dbReference>
<sequence length="111" mass="12250">MIQQVPNSGDIAWLCIEPKPDDLHEERQPVLVLSPADYNLKTGLMLCCPMTTQIKGYPFEVEIDGEAPAAVLADQIRSLDWKVFKAVVRGFVTQAELSSVRLRAASLIGKP</sequence>
<dbReference type="Pfam" id="PF02452">
    <property type="entry name" value="PemK_toxin"/>
    <property type="match status" value="1"/>
</dbReference>
<dbReference type="InterPro" id="IPR011067">
    <property type="entry name" value="Plasmid_toxin/cell-grow_inhib"/>
</dbReference>
<accession>A0AAD0VA97</accession>
<evidence type="ECO:0000313" key="1">
    <source>
        <dbReference type="EMBL" id="AXH60218.1"/>
    </source>
</evidence>
<keyword evidence="1" id="KW-0614">Plasmid</keyword>
<evidence type="ECO:0000313" key="2">
    <source>
        <dbReference type="Proteomes" id="UP000006426"/>
    </source>
</evidence>
<gene>
    <name evidence="1" type="ORF">PLA107_034085</name>
</gene>
<dbReference type="EMBL" id="CP031226">
    <property type="protein sequence ID" value="AXH60218.1"/>
    <property type="molecule type" value="Genomic_DNA"/>
</dbReference>
<reference evidence="1 2" key="1">
    <citation type="journal article" date="2011" name="PLoS Pathog.">
        <title>Dynamic evolution of pathogenicity revealed by sequencing and comparative genomics of 19 Pseudomonas syringae isolates.</title>
        <authorList>
            <person name="Baltrus D.A."/>
            <person name="Nishimura M.T."/>
            <person name="Romanchuk A."/>
            <person name="Chang J.H."/>
            <person name="Mukhtar M.S."/>
            <person name="Cherkis K."/>
            <person name="Roach J."/>
            <person name="Grant S.R."/>
            <person name="Jones C.D."/>
            <person name="Dangl J.L."/>
        </authorList>
    </citation>
    <scope>NUCLEOTIDE SEQUENCE [LARGE SCALE GENOMIC DNA]</scope>
    <source>
        <strain evidence="1 2">M301315</strain>
    </source>
</reference>
<dbReference type="PANTHER" id="PTHR33988">
    <property type="entry name" value="ENDORIBONUCLEASE MAZF-RELATED"/>
    <property type="match status" value="1"/>
</dbReference>
<dbReference type="GO" id="GO:0004521">
    <property type="term" value="F:RNA endonuclease activity"/>
    <property type="evidence" value="ECO:0007669"/>
    <property type="project" value="TreeGrafter"/>
</dbReference>
<dbReference type="GeneID" id="39474143"/>
<dbReference type="Proteomes" id="UP000006426">
    <property type="component" value="Plasmid pmppla107"/>
</dbReference>
<geneLocation type="plasmid" evidence="2">
    <name>pmppla107</name>
</geneLocation>
<dbReference type="InterPro" id="IPR003477">
    <property type="entry name" value="PemK-like"/>
</dbReference>
<dbReference type="GO" id="GO:0006402">
    <property type="term" value="P:mRNA catabolic process"/>
    <property type="evidence" value="ECO:0007669"/>
    <property type="project" value="TreeGrafter"/>
</dbReference>
<protein>
    <submittedName>
        <fullName evidence="1">Toxin MazF</fullName>
    </submittedName>
</protein>